<dbReference type="PIRSF" id="PIRSF000171">
    <property type="entry name" value="SDHA_APRA_LASPO"/>
    <property type="match status" value="1"/>
</dbReference>
<evidence type="ECO:0000256" key="14">
    <source>
        <dbReference type="PIRSR" id="PIRSR000171-1"/>
    </source>
</evidence>
<name>A0A9D2GUR2_9BACT</name>
<evidence type="ECO:0000256" key="15">
    <source>
        <dbReference type="PIRSR" id="PIRSR611281-2"/>
    </source>
</evidence>
<feature type="domain" description="FAD-dependent oxidoreductase 2 FAD-binding" evidence="19">
    <location>
        <begin position="13"/>
        <end position="406"/>
    </location>
</feature>
<dbReference type="Gene3D" id="4.10.80.40">
    <property type="entry name" value="succinate dehydrogenase protein domain"/>
    <property type="match status" value="1"/>
</dbReference>
<feature type="binding site" evidence="16">
    <location>
        <position position="389"/>
    </location>
    <ligand>
        <name>FAD</name>
        <dbReference type="ChEBI" id="CHEBI:57692"/>
    </ligand>
</feature>
<evidence type="ECO:0000256" key="12">
    <source>
        <dbReference type="ARBA" id="ARBA00049220"/>
    </source>
</evidence>
<dbReference type="GO" id="GO:0005886">
    <property type="term" value="C:plasma membrane"/>
    <property type="evidence" value="ECO:0007669"/>
    <property type="project" value="UniProtKB-SubCell"/>
</dbReference>
<evidence type="ECO:0000259" key="20">
    <source>
        <dbReference type="Pfam" id="PF02910"/>
    </source>
</evidence>
<dbReference type="InterPro" id="IPR014006">
    <property type="entry name" value="Succ_Dhase_FrdA_Gneg"/>
</dbReference>
<dbReference type="SUPFAM" id="SSF46977">
    <property type="entry name" value="Succinate dehydrogenase/fumarate reductase flavoprotein C-terminal domain"/>
    <property type="match status" value="1"/>
</dbReference>
<dbReference type="PANTHER" id="PTHR11632">
    <property type="entry name" value="SUCCINATE DEHYDROGENASE 2 FLAVOPROTEIN SUBUNIT"/>
    <property type="match status" value="1"/>
</dbReference>
<comment type="caution">
    <text evidence="21">The sequence shown here is derived from an EMBL/GenBank/DDBJ whole genome shotgun (WGS) entry which is preliminary data.</text>
</comment>
<evidence type="ECO:0000256" key="4">
    <source>
        <dbReference type="ARBA" id="ARBA00012792"/>
    </source>
</evidence>
<evidence type="ECO:0000256" key="10">
    <source>
        <dbReference type="ARBA" id="ARBA00023002"/>
    </source>
</evidence>
<evidence type="ECO:0000256" key="2">
    <source>
        <dbReference type="ARBA" id="ARBA00004894"/>
    </source>
</evidence>
<evidence type="ECO:0000256" key="17">
    <source>
        <dbReference type="PIRSR" id="PIRSR611281-4"/>
    </source>
</evidence>
<evidence type="ECO:0000256" key="6">
    <source>
        <dbReference type="ARBA" id="ARBA00022448"/>
    </source>
</evidence>
<keyword evidence="9 18" id="KW-0249">Electron transport</keyword>
<comment type="cofactor">
    <cofactor evidence="16">
        <name>FAD</name>
        <dbReference type="ChEBI" id="CHEBI:57692"/>
    </cofactor>
    <text evidence="16">Flavinylated by SdhE, about 5% flavinylation occurs in the absence of SdhE.</text>
</comment>
<dbReference type="SUPFAM" id="SSF51905">
    <property type="entry name" value="FAD/NAD(P)-binding domain"/>
    <property type="match status" value="1"/>
</dbReference>
<evidence type="ECO:0000256" key="8">
    <source>
        <dbReference type="ARBA" id="ARBA00022827"/>
    </source>
</evidence>
<keyword evidence="7 16" id="KW-0285">Flavoprotein</keyword>
<evidence type="ECO:0000256" key="7">
    <source>
        <dbReference type="ARBA" id="ARBA00022630"/>
    </source>
</evidence>
<dbReference type="AlphaFoldDB" id="A0A9D2GUR2"/>
<evidence type="ECO:0000256" key="9">
    <source>
        <dbReference type="ARBA" id="ARBA00022982"/>
    </source>
</evidence>
<feature type="binding site" evidence="15">
    <location>
        <position position="244"/>
    </location>
    <ligand>
        <name>substrate</name>
    </ligand>
</feature>
<keyword evidence="6 18" id="KW-0813">Transport</keyword>
<feature type="binding site" evidence="16">
    <location>
        <begin position="405"/>
        <end position="406"/>
    </location>
    <ligand>
        <name>FAD</name>
        <dbReference type="ChEBI" id="CHEBI:57692"/>
    </ligand>
</feature>
<comment type="pathway">
    <text evidence="2 18">Carbohydrate metabolism; tricarboxylic acid cycle; fumarate from succinate (bacterial route): step 1/1.</text>
</comment>
<gene>
    <name evidence="21" type="primary">sdhA</name>
    <name evidence="21" type="ORF">H9804_10715</name>
</gene>
<dbReference type="Gene3D" id="1.20.58.100">
    <property type="entry name" value="Fumarate reductase/succinate dehydrogenase flavoprotein-like, C-terminal domain"/>
    <property type="match status" value="1"/>
</dbReference>
<dbReference type="EC" id="1.3.5.1" evidence="4 18"/>
<dbReference type="PROSITE" id="PS00504">
    <property type="entry name" value="FRD_SDH_FAD_BINDING"/>
    <property type="match status" value="1"/>
</dbReference>
<evidence type="ECO:0000256" key="16">
    <source>
        <dbReference type="PIRSR" id="PIRSR611281-3"/>
    </source>
</evidence>
<dbReference type="PANTHER" id="PTHR11632:SF51">
    <property type="entry name" value="SUCCINATE DEHYDROGENASE [UBIQUINONE] FLAVOPROTEIN SUBUNIT, MITOCHONDRIAL"/>
    <property type="match status" value="1"/>
</dbReference>
<dbReference type="Gene3D" id="3.90.700.10">
    <property type="entry name" value="Succinate dehydrogenase/fumarate reductase flavoprotein, catalytic domain"/>
    <property type="match status" value="1"/>
</dbReference>
<reference evidence="21" key="1">
    <citation type="journal article" date="2021" name="PeerJ">
        <title>Extensive microbial diversity within the chicken gut microbiome revealed by metagenomics and culture.</title>
        <authorList>
            <person name="Gilroy R."/>
            <person name="Ravi A."/>
            <person name="Getino M."/>
            <person name="Pursley I."/>
            <person name="Horton D.L."/>
            <person name="Alikhan N.F."/>
            <person name="Baker D."/>
            <person name="Gharbi K."/>
            <person name="Hall N."/>
            <person name="Watson M."/>
            <person name="Adriaenssens E.M."/>
            <person name="Foster-Nyarko E."/>
            <person name="Jarju S."/>
            <person name="Secka A."/>
            <person name="Antonio M."/>
            <person name="Oren A."/>
            <person name="Chaudhuri R.R."/>
            <person name="La Ragione R."/>
            <person name="Hildebrand F."/>
            <person name="Pallen M.J."/>
        </authorList>
    </citation>
    <scope>NUCLEOTIDE SEQUENCE</scope>
    <source>
        <strain evidence="21">ChiW4-1371</strain>
    </source>
</reference>
<protein>
    <recommendedName>
        <fullName evidence="5 13">Succinate dehydrogenase flavoprotein subunit</fullName>
        <ecNumber evidence="4 18">1.3.5.1</ecNumber>
    </recommendedName>
</protein>
<dbReference type="FunFam" id="3.90.700.10:FF:000001">
    <property type="entry name" value="Mitochondrial succinate dehydrogenase flavoprotein subunit"/>
    <property type="match status" value="1"/>
</dbReference>
<feature type="binding site" evidence="15">
    <location>
        <position position="256"/>
    </location>
    <ligand>
        <name>substrate</name>
    </ligand>
</feature>
<comment type="similarity">
    <text evidence="3 18">Belongs to the FAD-dependent oxidoreductase 2 family. FRD/SDH subfamily.</text>
</comment>
<reference evidence="21" key="2">
    <citation type="submission" date="2021-04" db="EMBL/GenBank/DDBJ databases">
        <authorList>
            <person name="Gilroy R."/>
        </authorList>
    </citation>
    <scope>NUCLEOTIDE SEQUENCE</scope>
    <source>
        <strain evidence="21">ChiW4-1371</strain>
    </source>
</reference>
<evidence type="ECO:0000256" key="18">
    <source>
        <dbReference type="RuleBase" id="RU362051"/>
    </source>
</evidence>
<comment type="subcellular location">
    <subcellularLocation>
        <location evidence="1">Cell inner membrane</location>
        <topology evidence="1">Peripheral membrane protein</topology>
        <orientation evidence="1">Cytoplasmic side</orientation>
    </subcellularLocation>
</comment>
<sequence>MINTTKIEKHEYDVLVVGAGGAGLNAAQVASQYVKTAVISEVYPTRSHTISAQGGISASLGNLEEDNWHWHMYDTVKGSDYLCDQDAAEYLCRKAPEMIIELEHIGLPFNRTPEGKIAQRPFGGHTAEYGKRPVRRACYVADRTGHAMLQTLFEKAVAQGTQFYNEFLALELIRNGDRVCGVLCLDLQNGELHLFHAKAIIFATGGNCRIYATTSNAHINTGDGLALALRAGFSWCDPEFFQFHPTGIYGHGNLITEGVRGEGGILLNSEGERFMERYAPTIKDLAPRDIVSRSMVKEVLAGKGVGPQKDHVLLKIDHIGKEAIMEKLPGIHELALVFAGVDCTKEPIPVMPTAHYQMGGIPTNYLGEVIKGYGSDAESVYPGFYAAGECSANSVHGANRLGTNSLLDLVVYGRTVGERAAKFAQENQAAELPENAGQEGLKLLEKFANANGSNTYGPVYSRLTKLMEQKAGVYRTEEHMSEAVKELEEIAELMNDFKVVDKSSVYNLDLVEALELNNMVLIARCAAKSALMRKESRGGHAREDYPERDDVNYMKHTNVTIADSGKVINVDYRPVRTKPLTVEPFPPKPRVY</sequence>
<evidence type="ECO:0000256" key="13">
    <source>
        <dbReference type="NCBIfam" id="TIGR01816"/>
    </source>
</evidence>
<evidence type="ECO:0000256" key="11">
    <source>
        <dbReference type="ARBA" id="ARBA00023136"/>
    </source>
</evidence>
<evidence type="ECO:0000259" key="19">
    <source>
        <dbReference type="Pfam" id="PF00890"/>
    </source>
</evidence>
<dbReference type="GO" id="GO:0008177">
    <property type="term" value="F:succinate dehydrogenase (quinone) activity"/>
    <property type="evidence" value="ECO:0007669"/>
    <property type="project" value="UniProtKB-EC"/>
</dbReference>
<accession>A0A9D2GUR2</accession>
<keyword evidence="10 18" id="KW-0560">Oxidoreductase</keyword>
<evidence type="ECO:0000256" key="1">
    <source>
        <dbReference type="ARBA" id="ARBA00004515"/>
    </source>
</evidence>
<dbReference type="GO" id="GO:0009055">
    <property type="term" value="F:electron transfer activity"/>
    <property type="evidence" value="ECO:0007669"/>
    <property type="project" value="TreeGrafter"/>
</dbReference>
<dbReference type="InterPro" id="IPR015939">
    <property type="entry name" value="Fum_Rdtase/Succ_DH_flav-like_C"/>
</dbReference>
<dbReference type="NCBIfam" id="TIGR01812">
    <property type="entry name" value="sdhA_frdA_Gneg"/>
    <property type="match status" value="1"/>
</dbReference>
<dbReference type="GO" id="GO:0006099">
    <property type="term" value="P:tricarboxylic acid cycle"/>
    <property type="evidence" value="ECO:0007669"/>
    <property type="project" value="UniProtKB-UniRule"/>
</dbReference>
<dbReference type="InterPro" id="IPR027477">
    <property type="entry name" value="Succ_DH/fumarate_Rdtase_cat_sf"/>
</dbReference>
<evidence type="ECO:0000256" key="3">
    <source>
        <dbReference type="ARBA" id="ARBA00008040"/>
    </source>
</evidence>
<feature type="binding site" evidence="15">
    <location>
        <position position="355"/>
    </location>
    <ligand>
        <name>substrate</name>
    </ligand>
</feature>
<dbReference type="InterPro" id="IPR037099">
    <property type="entry name" value="Fum_R/Succ_DH_flav-like_C_sf"/>
</dbReference>
<evidence type="ECO:0000313" key="21">
    <source>
        <dbReference type="EMBL" id="HIZ90408.1"/>
    </source>
</evidence>
<dbReference type="InterPro" id="IPR003953">
    <property type="entry name" value="FAD-dep_OxRdtase_2_FAD-bd"/>
</dbReference>
<dbReference type="InterPro" id="IPR003952">
    <property type="entry name" value="FRD_SDH_FAD_BS"/>
</dbReference>
<feature type="active site" description="Proton acceptor" evidence="14">
    <location>
        <position position="288"/>
    </location>
</feature>
<proteinExistence type="inferred from homology"/>
<feature type="domain" description="Fumarate reductase/succinate dehydrogenase flavoprotein-like C-terminal" evidence="20">
    <location>
        <begin position="462"/>
        <end position="592"/>
    </location>
</feature>
<dbReference type="NCBIfam" id="TIGR01816">
    <property type="entry name" value="sdhA_forward"/>
    <property type="match status" value="1"/>
</dbReference>
<dbReference type="EMBL" id="DXAQ01000160">
    <property type="protein sequence ID" value="HIZ90408.1"/>
    <property type="molecule type" value="Genomic_DNA"/>
</dbReference>
<dbReference type="SUPFAM" id="SSF56425">
    <property type="entry name" value="Succinate dehydrogenase/fumarate reductase flavoprotein, catalytic domain"/>
    <property type="match status" value="1"/>
</dbReference>
<keyword evidence="18" id="KW-0816">Tricarboxylic acid cycle</keyword>
<dbReference type="Proteomes" id="UP000824176">
    <property type="component" value="Unassembled WGS sequence"/>
</dbReference>
<dbReference type="GO" id="GO:0022900">
    <property type="term" value="P:electron transport chain"/>
    <property type="evidence" value="ECO:0007669"/>
    <property type="project" value="UniProtKB-UniRule"/>
</dbReference>
<dbReference type="Pfam" id="PF00890">
    <property type="entry name" value="FAD_binding_2"/>
    <property type="match status" value="1"/>
</dbReference>
<evidence type="ECO:0000313" key="22">
    <source>
        <dbReference type="Proteomes" id="UP000824176"/>
    </source>
</evidence>
<feature type="binding site" evidence="15">
    <location>
        <position position="400"/>
    </location>
    <ligand>
        <name>substrate</name>
    </ligand>
</feature>
<keyword evidence="8 16" id="KW-0274">FAD</keyword>
<feature type="binding site" evidence="16">
    <location>
        <begin position="40"/>
        <end position="55"/>
    </location>
    <ligand>
        <name>FAD</name>
        <dbReference type="ChEBI" id="CHEBI:57692"/>
    </ligand>
</feature>
<comment type="catalytic activity">
    <reaction evidence="12 18">
        <text>a quinone + succinate = fumarate + a quinol</text>
        <dbReference type="Rhea" id="RHEA:40523"/>
        <dbReference type="ChEBI" id="CHEBI:24646"/>
        <dbReference type="ChEBI" id="CHEBI:29806"/>
        <dbReference type="ChEBI" id="CHEBI:30031"/>
        <dbReference type="ChEBI" id="CHEBI:132124"/>
        <dbReference type="EC" id="1.3.5.1"/>
    </reaction>
</comment>
<dbReference type="InterPro" id="IPR011281">
    <property type="entry name" value="Succ_DH_flav_su_fwd"/>
</dbReference>
<dbReference type="GO" id="GO:0050660">
    <property type="term" value="F:flavin adenine dinucleotide binding"/>
    <property type="evidence" value="ECO:0007669"/>
    <property type="project" value="UniProtKB-UniRule"/>
</dbReference>
<dbReference type="InterPro" id="IPR036188">
    <property type="entry name" value="FAD/NAD-bd_sf"/>
</dbReference>
<evidence type="ECO:0000256" key="5">
    <source>
        <dbReference type="ARBA" id="ARBA00019965"/>
    </source>
</evidence>
<feature type="modified residue" description="Tele-8alpha-FAD histidine" evidence="17">
    <location>
        <position position="48"/>
    </location>
</feature>
<organism evidence="21 22">
    <name type="scientific">Candidatus Mucispirillum faecigallinarum</name>
    <dbReference type="NCBI Taxonomy" id="2838699"/>
    <lineage>
        <taxon>Bacteria</taxon>
        <taxon>Pseudomonadati</taxon>
        <taxon>Deferribacterota</taxon>
        <taxon>Deferribacteres</taxon>
        <taxon>Deferribacterales</taxon>
        <taxon>Mucispirillaceae</taxon>
        <taxon>Mucispirillum</taxon>
    </lineage>
</organism>
<feature type="binding site" evidence="16">
    <location>
        <begin position="18"/>
        <end position="23"/>
    </location>
    <ligand>
        <name>FAD</name>
        <dbReference type="ChEBI" id="CHEBI:57692"/>
    </ligand>
</feature>
<dbReference type="Pfam" id="PF02910">
    <property type="entry name" value="Succ_DH_flav_C"/>
    <property type="match status" value="1"/>
</dbReference>
<feature type="binding site" evidence="16">
    <location>
        <position position="223"/>
    </location>
    <ligand>
        <name>FAD</name>
        <dbReference type="ChEBI" id="CHEBI:57692"/>
    </ligand>
</feature>
<dbReference type="Gene3D" id="3.50.50.60">
    <property type="entry name" value="FAD/NAD(P)-binding domain"/>
    <property type="match status" value="1"/>
</dbReference>
<dbReference type="InterPro" id="IPR030664">
    <property type="entry name" value="SdhA/FrdA/AprA"/>
</dbReference>
<keyword evidence="11 18" id="KW-0472">Membrane</keyword>
<dbReference type="GO" id="GO:0009061">
    <property type="term" value="P:anaerobic respiration"/>
    <property type="evidence" value="ECO:0007669"/>
    <property type="project" value="TreeGrafter"/>
</dbReference>
<dbReference type="FunFam" id="1.20.58.100:FF:000001">
    <property type="entry name" value="Succinate dehydrogenase flavoprotein subunit (SdhA)"/>
    <property type="match status" value="1"/>
</dbReference>